<dbReference type="NCBIfam" id="TIGR00022">
    <property type="entry name" value="YhcH/YjgK/YiaL family protein"/>
    <property type="match status" value="1"/>
</dbReference>
<accession>A0A380N239</accession>
<dbReference type="PANTHER" id="PTHR34986:SF1">
    <property type="entry name" value="PROTEIN YIAL"/>
    <property type="match status" value="1"/>
</dbReference>
<protein>
    <submittedName>
        <fullName evidence="1">Toxin-antitoxin biofilm protein TabA</fullName>
    </submittedName>
</protein>
<dbReference type="Gene3D" id="2.60.120.370">
    <property type="entry name" value="YhcH/YjgK/YiaL"/>
    <property type="match status" value="1"/>
</dbReference>
<name>A0A380N239_9GAMM</name>
<proteinExistence type="predicted"/>
<evidence type="ECO:0000313" key="2">
    <source>
        <dbReference type="Proteomes" id="UP000254575"/>
    </source>
</evidence>
<dbReference type="InterPro" id="IPR004375">
    <property type="entry name" value="NanQ/TabA/YiaL"/>
</dbReference>
<dbReference type="OrthoDB" id="6196468at2"/>
<dbReference type="Proteomes" id="UP000254575">
    <property type="component" value="Unassembled WGS sequence"/>
</dbReference>
<reference evidence="1 2" key="1">
    <citation type="submission" date="2018-06" db="EMBL/GenBank/DDBJ databases">
        <authorList>
            <consortium name="Pathogen Informatics"/>
            <person name="Doyle S."/>
        </authorList>
    </citation>
    <scope>NUCLEOTIDE SEQUENCE [LARGE SCALE GENOMIC DNA]</scope>
    <source>
        <strain evidence="1 2">NCTC10717</strain>
    </source>
</reference>
<dbReference type="InterPro" id="IPR037012">
    <property type="entry name" value="NanQ/TabA/YiaL_sf"/>
</dbReference>
<dbReference type="SUPFAM" id="SSF51197">
    <property type="entry name" value="Clavaminate synthase-like"/>
    <property type="match status" value="1"/>
</dbReference>
<gene>
    <name evidence="1" type="primary">tabA</name>
    <name evidence="1" type="ORF">NCTC10717_01718</name>
</gene>
<evidence type="ECO:0000313" key="1">
    <source>
        <dbReference type="EMBL" id="SUO97981.1"/>
    </source>
</evidence>
<dbReference type="RefSeq" id="WP_115218864.1">
    <property type="nucleotide sequence ID" value="NZ_UHIA01000004.1"/>
</dbReference>
<dbReference type="GO" id="GO:0005829">
    <property type="term" value="C:cytosol"/>
    <property type="evidence" value="ECO:0007669"/>
    <property type="project" value="TreeGrafter"/>
</dbReference>
<dbReference type="AlphaFoldDB" id="A0A380N239"/>
<organism evidence="1 2">
    <name type="scientific">Suttonella indologenes</name>
    <dbReference type="NCBI Taxonomy" id="13276"/>
    <lineage>
        <taxon>Bacteria</taxon>
        <taxon>Pseudomonadati</taxon>
        <taxon>Pseudomonadota</taxon>
        <taxon>Gammaproteobacteria</taxon>
        <taxon>Cardiobacteriales</taxon>
        <taxon>Cardiobacteriaceae</taxon>
        <taxon>Suttonella</taxon>
    </lineage>
</organism>
<dbReference type="Pfam" id="PF04074">
    <property type="entry name" value="DUF386"/>
    <property type="match status" value="1"/>
</dbReference>
<dbReference type="EMBL" id="UHIA01000004">
    <property type="protein sequence ID" value="SUO97981.1"/>
    <property type="molecule type" value="Genomic_DNA"/>
</dbReference>
<sequence length="155" mass="17399">MFFDTLASAQLSLYPGKIAQAIKWLRAQDLSALPAGRQEVEGEIMFAQVIDHETKLSSEILAERHRLYLDVQCVYRGAEQMAVSIETGQNVLHTPYDENRDILFYEIPAQESLLIVNAGQFAVFFPTDVHRPGIALDETPAAVRKIVVKIRVDSL</sequence>
<keyword evidence="2" id="KW-1185">Reference proteome</keyword>
<dbReference type="PANTHER" id="PTHR34986">
    <property type="entry name" value="EVOLVED BETA-GALACTOSIDASE SUBUNIT BETA"/>
    <property type="match status" value="1"/>
</dbReference>